<dbReference type="InterPro" id="IPR012341">
    <property type="entry name" value="6hp_glycosidase-like_sf"/>
</dbReference>
<feature type="chain" id="PRO_5012340597" evidence="1">
    <location>
        <begin position="21"/>
        <end position="818"/>
    </location>
</feature>
<evidence type="ECO:0000313" key="6">
    <source>
        <dbReference type="Proteomes" id="UP000184330"/>
    </source>
</evidence>
<evidence type="ECO:0000259" key="4">
    <source>
        <dbReference type="Pfam" id="PF22124"/>
    </source>
</evidence>
<dbReference type="Gene3D" id="1.50.10.10">
    <property type="match status" value="1"/>
</dbReference>
<evidence type="ECO:0000256" key="1">
    <source>
        <dbReference type="SAM" id="SignalP"/>
    </source>
</evidence>
<reference evidence="5 6" key="1">
    <citation type="submission" date="2016-03" db="EMBL/GenBank/DDBJ databases">
        <authorList>
            <person name="Ploux O."/>
        </authorList>
    </citation>
    <scope>NUCLEOTIDE SEQUENCE [LARGE SCALE GENOMIC DNA]</scope>
    <source>
        <strain evidence="5 6">UAMH 11012</strain>
    </source>
</reference>
<dbReference type="STRING" id="576137.A0A1L7X9R7"/>
<evidence type="ECO:0000313" key="5">
    <source>
        <dbReference type="EMBL" id="CZR61717.1"/>
    </source>
</evidence>
<feature type="signal peptide" evidence="1">
    <location>
        <begin position="1"/>
        <end position="20"/>
    </location>
</feature>
<dbReference type="AlphaFoldDB" id="A0A1L7X9R7"/>
<dbReference type="Pfam" id="PF21307">
    <property type="entry name" value="Glyco_hydro_95_C"/>
    <property type="match status" value="1"/>
</dbReference>
<accession>A0A1L7X9R7</accession>
<keyword evidence="6" id="KW-1185">Reference proteome</keyword>
<dbReference type="InterPro" id="IPR008928">
    <property type="entry name" value="6-hairpin_glycosidase_sf"/>
</dbReference>
<keyword evidence="1" id="KW-0732">Signal</keyword>
<dbReference type="Pfam" id="PF14498">
    <property type="entry name" value="Glyco_hyd_65N_2"/>
    <property type="match status" value="1"/>
</dbReference>
<dbReference type="GO" id="GO:0004560">
    <property type="term" value="F:alpha-L-fucosidase activity"/>
    <property type="evidence" value="ECO:0007669"/>
    <property type="project" value="InterPro"/>
</dbReference>
<feature type="domain" description="Alpha fucosidase A-like C-terminal" evidence="3">
    <location>
        <begin position="720"/>
        <end position="815"/>
    </location>
</feature>
<feature type="domain" description="Glycosyl hydrolase family 95 N-terminal" evidence="2">
    <location>
        <begin position="35"/>
        <end position="269"/>
    </location>
</feature>
<protein>
    <submittedName>
        <fullName evidence="5">Uncharacterized protein</fullName>
    </submittedName>
</protein>
<dbReference type="InterPro" id="IPR016518">
    <property type="entry name" value="Alpha-L-fucosidase"/>
</dbReference>
<dbReference type="InterPro" id="IPR054363">
    <property type="entry name" value="GH95_cat"/>
</dbReference>
<proteinExistence type="predicted"/>
<sequence>MVQKLNWTTVLLLFVSAVSSESFAPPNSASYPSRLWASSAGTYFNDSYLIGNGRLGATVPGAVASDLIRVNEDSFWSGGRLSRVNADSATTIPKIQSLLTQGRVPEAARAASFSYAGTPVSSQHFEPLGDLQLVMNHSSSASSYERWLDLNDATAGVYYINSGITYKREYLVSNPANVMAIRIVANKTGSVSFNIHLRKGQSLNRWEDYSSKVGSNTIAMGGESGGEGGITWSAGARVVASGGKVYTIGDYVLCDNADEAWIYFTSWTSVRRNNPKDSVLSDLSNVRQSYSDIRAAHVTDYQKYAGRVSLSLGKSSPAQKSLTTAKRITTLGTGTFDPELAALYFQFGRYLLIASSRAGTLPPNLQGIWLQELDPQWGSKYTININLHLVDLTSPLYDLIDTMHESQSNAAKNMYSARGFMAHHNTDIWGDTAPQDNYVSSTFWPGGAAWLVTHIMEHYRFTGDILLLGQKFDVLKDAALFFVDFLTDYNGWKLTNPTLSAENTYVLPSGGTAAITLGSTLDNSLLWELFGIVLEAQDIVAKHDAQFTAQITELRAQLPPLRVNSFGGIMEWIHDYNETDPGHRHFSHLFGLFPGSQITNSNATNFNAAKVSLQRRLSNGGGSTGWSRAWSILLSGRAFLPEMVHYNFVQLMYNYTYPNSMLDTGPPAAFQIDGNFGGTAAIAEALLQSHETVDANSASGSTPPAETLLQPASTGSLKKTNLIRLLPALPSEWSRNGGGSVLGLLARGGFEVDIAWSTSGNLTTANITSNEGNDVYVALGGAQIGSKNGTQISVKGGTSGVFVLLKTKKGAKYTVTLA</sequence>
<dbReference type="Proteomes" id="UP000184330">
    <property type="component" value="Unassembled WGS sequence"/>
</dbReference>
<evidence type="ECO:0000259" key="3">
    <source>
        <dbReference type="Pfam" id="PF21307"/>
    </source>
</evidence>
<organism evidence="5 6">
    <name type="scientific">Phialocephala subalpina</name>
    <dbReference type="NCBI Taxonomy" id="576137"/>
    <lineage>
        <taxon>Eukaryota</taxon>
        <taxon>Fungi</taxon>
        <taxon>Dikarya</taxon>
        <taxon>Ascomycota</taxon>
        <taxon>Pezizomycotina</taxon>
        <taxon>Leotiomycetes</taxon>
        <taxon>Helotiales</taxon>
        <taxon>Mollisiaceae</taxon>
        <taxon>Phialocephala</taxon>
        <taxon>Phialocephala fortinii species complex</taxon>
    </lineage>
</organism>
<dbReference type="PANTHER" id="PTHR31084">
    <property type="entry name" value="ALPHA-L-FUCOSIDASE 2"/>
    <property type="match status" value="1"/>
</dbReference>
<dbReference type="Pfam" id="PF22124">
    <property type="entry name" value="Glyco_hydro_95_cat"/>
    <property type="match status" value="1"/>
</dbReference>
<dbReference type="InterPro" id="IPR049053">
    <property type="entry name" value="AFCA-like_C"/>
</dbReference>
<dbReference type="OrthoDB" id="2848340at2759"/>
<feature type="domain" description="Glycosyl hydrolase family 95 catalytic" evidence="4">
    <location>
        <begin position="289"/>
        <end position="686"/>
    </location>
</feature>
<gene>
    <name evidence="5" type="ORF">PAC_11614</name>
</gene>
<dbReference type="PANTHER" id="PTHR31084:SF0">
    <property type="entry name" value="ALPHA-L-FUCOSIDASE 2"/>
    <property type="match status" value="1"/>
</dbReference>
<name>A0A1L7X9R7_9HELO</name>
<evidence type="ECO:0000259" key="2">
    <source>
        <dbReference type="Pfam" id="PF14498"/>
    </source>
</evidence>
<dbReference type="PIRSF" id="PIRSF007663">
    <property type="entry name" value="UCP007663"/>
    <property type="match status" value="1"/>
</dbReference>
<dbReference type="GO" id="GO:0005975">
    <property type="term" value="P:carbohydrate metabolic process"/>
    <property type="evidence" value="ECO:0007669"/>
    <property type="project" value="InterPro"/>
</dbReference>
<dbReference type="EMBL" id="FJOG01000019">
    <property type="protein sequence ID" value="CZR61717.1"/>
    <property type="molecule type" value="Genomic_DNA"/>
</dbReference>
<dbReference type="InterPro" id="IPR027414">
    <property type="entry name" value="GH95_N_dom"/>
</dbReference>
<dbReference type="SUPFAM" id="SSF48208">
    <property type="entry name" value="Six-hairpin glycosidases"/>
    <property type="match status" value="1"/>
</dbReference>